<dbReference type="Pfam" id="PF00563">
    <property type="entry name" value="EAL"/>
    <property type="match status" value="1"/>
</dbReference>
<dbReference type="PANTHER" id="PTHR44757">
    <property type="entry name" value="DIGUANYLATE CYCLASE DGCP"/>
    <property type="match status" value="1"/>
</dbReference>
<dbReference type="Pfam" id="PF08447">
    <property type="entry name" value="PAS_3"/>
    <property type="match status" value="1"/>
</dbReference>
<dbReference type="InterPro" id="IPR013656">
    <property type="entry name" value="PAS_4"/>
</dbReference>
<feature type="domain" description="PAS" evidence="1">
    <location>
        <begin position="286"/>
        <end position="356"/>
    </location>
</feature>
<feature type="domain" description="EAL" evidence="2">
    <location>
        <begin position="20"/>
        <end position="270"/>
    </location>
</feature>
<dbReference type="AlphaFoldDB" id="A0AAE3SWJ8"/>
<evidence type="ECO:0000259" key="2">
    <source>
        <dbReference type="PROSITE" id="PS50883"/>
    </source>
</evidence>
<dbReference type="SUPFAM" id="SSF141868">
    <property type="entry name" value="EAL domain-like"/>
    <property type="match status" value="1"/>
</dbReference>
<dbReference type="NCBIfam" id="TIGR00229">
    <property type="entry name" value="sensory_box"/>
    <property type="match status" value="2"/>
</dbReference>
<dbReference type="InterPro" id="IPR035919">
    <property type="entry name" value="EAL_sf"/>
</dbReference>
<dbReference type="Gene3D" id="3.20.20.450">
    <property type="entry name" value="EAL domain"/>
    <property type="match status" value="1"/>
</dbReference>
<name>A0AAE3SWJ8_9HYPH</name>
<keyword evidence="4" id="KW-1185">Reference proteome</keyword>
<dbReference type="SUPFAM" id="SSF55785">
    <property type="entry name" value="PYP-like sensor domain (PAS domain)"/>
    <property type="match status" value="2"/>
</dbReference>
<evidence type="ECO:0000313" key="3">
    <source>
        <dbReference type="EMBL" id="MCX8997510.1"/>
    </source>
</evidence>
<dbReference type="Proteomes" id="UP001208771">
    <property type="component" value="Unassembled WGS sequence"/>
</dbReference>
<gene>
    <name evidence="3" type="ORF">NOF55_10350</name>
</gene>
<comment type="caution">
    <text evidence="3">The sequence shown here is derived from an EMBL/GenBank/DDBJ whole genome shotgun (WGS) entry which is preliminary data.</text>
</comment>
<dbReference type="PROSITE" id="PS50883">
    <property type="entry name" value="EAL"/>
    <property type="match status" value="1"/>
</dbReference>
<evidence type="ECO:0000313" key="4">
    <source>
        <dbReference type="Proteomes" id="UP001208771"/>
    </source>
</evidence>
<dbReference type="SMART" id="SM00091">
    <property type="entry name" value="PAS"/>
    <property type="match status" value="2"/>
</dbReference>
<accession>A0AAE3SWJ8</accession>
<dbReference type="SMART" id="SM00052">
    <property type="entry name" value="EAL"/>
    <property type="match status" value="1"/>
</dbReference>
<dbReference type="Gene3D" id="3.30.450.20">
    <property type="entry name" value="PAS domain"/>
    <property type="match status" value="2"/>
</dbReference>
<dbReference type="PANTHER" id="PTHR44757:SF2">
    <property type="entry name" value="BIOFILM ARCHITECTURE MAINTENANCE PROTEIN MBAA"/>
    <property type="match status" value="1"/>
</dbReference>
<dbReference type="RefSeq" id="WP_306411299.1">
    <property type="nucleotide sequence ID" value="NZ_JANFPI010000003.1"/>
</dbReference>
<dbReference type="PROSITE" id="PS50112">
    <property type="entry name" value="PAS"/>
    <property type="match status" value="1"/>
</dbReference>
<reference evidence="3" key="1">
    <citation type="submission" date="2022-07" db="EMBL/GenBank/DDBJ databases">
        <title>Ectorhizobium quercum gen.nov., sp. nov.</title>
        <authorList>
            <person name="Ma T."/>
            <person name="Li Y."/>
        </authorList>
    </citation>
    <scope>NUCLEOTIDE SEQUENCE</scope>
    <source>
        <strain evidence="3">BDR2-2</strain>
    </source>
</reference>
<proteinExistence type="predicted"/>
<sequence>MAAPLRRRQSTLRVITAGRKNSVCKLLEVAIQQGQVWPGFQPIIDIRSGKVAGFEVLARWSDPQDGDISPLTFIAPLERLGLLDLLSDALMEQACLAAVNWPGEFFLAFNISPLQLASRNLPQHIADVVRRTGFPIGRVQVEITESSLMADAKSGHGILHELDALGVRIAIDDFGTGYSNLARLEAFPFHKLKIDRRFVHLIDREPAKRRIAAAIIGLGQSLGITVVAEGVETKEEEATLREFGCDLGQGWLYGKALNAAGAGQFLETVGNRSVQTRTLDISPFQRLHQLAALYKQAPVGLCFIDLDFRHVSANNRFASMHGLSAAELEGKTIHEVMEPVAADIAVQLLRNSMETGASAQHQYHFQGRDVLVFNTRVTDVDDAVIGFSLVSIDNTEQMRALNALADREEHYRYVTELNPHIEWAATPDGIFDYISPSSEDLPGDTMRQRIERWQRRIHPEDFPRLKEKWFSWITSDEPYKEEFRFIQPDGSFRHVCSYAIAAKWPDGRIKRWYGITKDIPVLPSDT</sequence>
<dbReference type="InterPro" id="IPR035965">
    <property type="entry name" value="PAS-like_dom_sf"/>
</dbReference>
<protein>
    <submittedName>
        <fullName evidence="3">EAL domain-containing protein</fullName>
    </submittedName>
</protein>
<dbReference type="CDD" id="cd00130">
    <property type="entry name" value="PAS"/>
    <property type="match status" value="2"/>
</dbReference>
<dbReference type="InterPro" id="IPR013655">
    <property type="entry name" value="PAS_fold_3"/>
</dbReference>
<dbReference type="InterPro" id="IPR000014">
    <property type="entry name" value="PAS"/>
</dbReference>
<organism evidence="3 4">
    <name type="scientific">Ectorhizobium quercum</name>
    <dbReference type="NCBI Taxonomy" id="2965071"/>
    <lineage>
        <taxon>Bacteria</taxon>
        <taxon>Pseudomonadati</taxon>
        <taxon>Pseudomonadota</taxon>
        <taxon>Alphaproteobacteria</taxon>
        <taxon>Hyphomicrobiales</taxon>
        <taxon>Rhizobiaceae</taxon>
        <taxon>Ectorhizobium</taxon>
    </lineage>
</organism>
<dbReference type="EMBL" id="JANFPI010000003">
    <property type="protein sequence ID" value="MCX8997510.1"/>
    <property type="molecule type" value="Genomic_DNA"/>
</dbReference>
<dbReference type="InterPro" id="IPR052155">
    <property type="entry name" value="Biofilm_reg_signaling"/>
</dbReference>
<dbReference type="InterPro" id="IPR001633">
    <property type="entry name" value="EAL_dom"/>
</dbReference>
<dbReference type="Pfam" id="PF08448">
    <property type="entry name" value="PAS_4"/>
    <property type="match status" value="1"/>
</dbReference>
<evidence type="ECO:0000259" key="1">
    <source>
        <dbReference type="PROSITE" id="PS50112"/>
    </source>
</evidence>
<dbReference type="CDD" id="cd01948">
    <property type="entry name" value="EAL"/>
    <property type="match status" value="1"/>
</dbReference>